<feature type="region of interest" description="Disordered" evidence="1">
    <location>
        <begin position="366"/>
        <end position="418"/>
    </location>
</feature>
<dbReference type="GO" id="GO:0005971">
    <property type="term" value="C:ribonucleoside-diphosphate reductase complex"/>
    <property type="evidence" value="ECO:0007669"/>
    <property type="project" value="TreeGrafter"/>
</dbReference>
<dbReference type="OrthoDB" id="3000483at2759"/>
<protein>
    <submittedName>
        <fullName evidence="2">Uncharacterized protein</fullName>
    </submittedName>
</protein>
<proteinExistence type="predicted"/>
<evidence type="ECO:0000313" key="2">
    <source>
        <dbReference type="EMBL" id="KAF5337519.1"/>
    </source>
</evidence>
<dbReference type="InterPro" id="IPR039718">
    <property type="entry name" value="Rrm1"/>
</dbReference>
<dbReference type="Proteomes" id="UP000559256">
    <property type="component" value="Unassembled WGS sequence"/>
</dbReference>
<dbReference type="PANTHER" id="PTHR11573">
    <property type="entry name" value="RIBONUCLEOSIDE-DIPHOSPHATE REDUCTASE LARGE CHAIN"/>
    <property type="match status" value="1"/>
</dbReference>
<feature type="compositionally biased region" description="Low complexity" evidence="1">
    <location>
        <begin position="479"/>
        <end position="491"/>
    </location>
</feature>
<keyword evidence="3" id="KW-1185">Reference proteome</keyword>
<reference evidence="2 3" key="1">
    <citation type="journal article" date="2020" name="ISME J.">
        <title>Uncovering the hidden diversity of litter-decomposition mechanisms in mushroom-forming fungi.</title>
        <authorList>
            <person name="Floudas D."/>
            <person name="Bentzer J."/>
            <person name="Ahren D."/>
            <person name="Johansson T."/>
            <person name="Persson P."/>
            <person name="Tunlid A."/>
        </authorList>
    </citation>
    <scope>NUCLEOTIDE SEQUENCE [LARGE SCALE GENOMIC DNA]</scope>
    <source>
        <strain evidence="2 3">CBS 291.85</strain>
    </source>
</reference>
<feature type="compositionally biased region" description="Low complexity" evidence="1">
    <location>
        <begin position="260"/>
        <end position="271"/>
    </location>
</feature>
<evidence type="ECO:0000256" key="1">
    <source>
        <dbReference type="SAM" id="MobiDB-lite"/>
    </source>
</evidence>
<organism evidence="2 3">
    <name type="scientific">Tetrapyrgos nigripes</name>
    <dbReference type="NCBI Taxonomy" id="182062"/>
    <lineage>
        <taxon>Eukaryota</taxon>
        <taxon>Fungi</taxon>
        <taxon>Dikarya</taxon>
        <taxon>Basidiomycota</taxon>
        <taxon>Agaricomycotina</taxon>
        <taxon>Agaricomycetes</taxon>
        <taxon>Agaricomycetidae</taxon>
        <taxon>Agaricales</taxon>
        <taxon>Marasmiineae</taxon>
        <taxon>Marasmiaceae</taxon>
        <taxon>Tetrapyrgos</taxon>
    </lineage>
</organism>
<dbReference type="InterPro" id="IPR008926">
    <property type="entry name" value="RNR_R1-su_N"/>
</dbReference>
<sequence>MHIVVGIHRNEIKRVLETYNLLSERYFTHASPTLFKAGTLNPQLSSRFLLCMKEDYIEGIYDSPSEEVCNDQVSPNCPRPQTDLQPSRLFDHPTQVTGAPLTASITVVPSACLDKEGISCHNETYHLAPELPPGSFRLSPGDRLNSLLDDCPGVGPLFPFKQDEYDLTVDIYNHHYNDRSVRDPDFMDSFATIAMKQHYLIPKNEDGGEFPLPAGLKVCVDGSLEILDDSEPSSPGPSATTSLRDDEDKEDSQSELISFTTPSPSAATAASESLDSDDEYLELIETYRWRNSKIFKLLAVVPSLSIEDCGILSPSVCHNDPCLLWCPHLRPATPPNNACLPPPAPDLTYDDGPICAQDLDLGLPTELDSLSSPSQLHHHLAEHSSETNEPQEADCNDHDHSLGDDYVQEHQPGSDELTPEQVQLYATWEKNSRAEKAKKARDEEDARNVLFSSLHAAQPPTVHSPSPLVNLKRVDSDSDGSSWASTSSGSDSVQWQPVFYAGTWGALQIPVMVPTRTRPIPSLASTA</sequence>
<feature type="region of interest" description="Disordered" evidence="1">
    <location>
        <begin position="227"/>
        <end position="272"/>
    </location>
</feature>
<dbReference type="SUPFAM" id="SSF48168">
    <property type="entry name" value="R1 subunit of ribonucleotide reductase, N-terminal domain"/>
    <property type="match status" value="1"/>
</dbReference>
<dbReference type="AlphaFoldDB" id="A0A8H5C9C5"/>
<dbReference type="EMBL" id="JAACJM010000216">
    <property type="protein sequence ID" value="KAF5337519.1"/>
    <property type="molecule type" value="Genomic_DNA"/>
</dbReference>
<comment type="caution">
    <text evidence="2">The sequence shown here is derived from an EMBL/GenBank/DDBJ whole genome shotgun (WGS) entry which is preliminary data.</text>
</comment>
<dbReference type="PANTHER" id="PTHR11573:SF6">
    <property type="entry name" value="RIBONUCLEOSIDE-DIPHOSPHATE REDUCTASE LARGE SUBUNIT"/>
    <property type="match status" value="1"/>
</dbReference>
<evidence type="ECO:0000313" key="3">
    <source>
        <dbReference type="Proteomes" id="UP000559256"/>
    </source>
</evidence>
<feature type="compositionally biased region" description="Polar residues" evidence="1">
    <location>
        <begin position="232"/>
        <end position="242"/>
    </location>
</feature>
<gene>
    <name evidence="2" type="ORF">D9758_016997</name>
</gene>
<dbReference type="Gene3D" id="3.20.70.20">
    <property type="match status" value="1"/>
</dbReference>
<dbReference type="GO" id="GO:0009263">
    <property type="term" value="P:deoxyribonucleotide biosynthetic process"/>
    <property type="evidence" value="ECO:0007669"/>
    <property type="project" value="TreeGrafter"/>
</dbReference>
<feature type="region of interest" description="Disordered" evidence="1">
    <location>
        <begin position="453"/>
        <end position="491"/>
    </location>
</feature>
<name>A0A8H5C9C5_9AGAR</name>
<dbReference type="GO" id="GO:0004748">
    <property type="term" value="F:ribonucleoside-diphosphate reductase activity, thioredoxin disulfide as acceptor"/>
    <property type="evidence" value="ECO:0007669"/>
    <property type="project" value="TreeGrafter"/>
</dbReference>
<accession>A0A8H5C9C5</accession>
<dbReference type="GO" id="GO:0005524">
    <property type="term" value="F:ATP binding"/>
    <property type="evidence" value="ECO:0007669"/>
    <property type="project" value="TreeGrafter"/>
</dbReference>